<proteinExistence type="inferred from homology"/>
<feature type="transmembrane region" description="Helical" evidence="13">
    <location>
        <begin position="313"/>
        <end position="331"/>
    </location>
</feature>
<keyword evidence="15" id="KW-1185">Reference proteome</keyword>
<keyword evidence="10" id="KW-0406">Ion transport</keyword>
<comment type="subcellular location">
    <subcellularLocation>
        <location evidence="2">Cell membrane</location>
        <topology evidence="2">Multi-pass membrane protein</topology>
    </subcellularLocation>
</comment>
<name>A0ABW3RR20_9BACL</name>
<comment type="similarity">
    <text evidence="3">Belongs to the multi antimicrobial extrusion (MATE) (TC 2.A.66.1) family.</text>
</comment>
<evidence type="ECO:0000256" key="9">
    <source>
        <dbReference type="ARBA" id="ARBA00022989"/>
    </source>
</evidence>
<feature type="transmembrane region" description="Helical" evidence="13">
    <location>
        <begin position="193"/>
        <end position="213"/>
    </location>
</feature>
<evidence type="ECO:0000256" key="2">
    <source>
        <dbReference type="ARBA" id="ARBA00004651"/>
    </source>
</evidence>
<evidence type="ECO:0000256" key="11">
    <source>
        <dbReference type="ARBA" id="ARBA00023136"/>
    </source>
</evidence>
<comment type="function">
    <text evidence="1">Multidrug efflux pump.</text>
</comment>
<keyword evidence="9 13" id="KW-1133">Transmembrane helix</keyword>
<dbReference type="NCBIfam" id="TIGR00797">
    <property type="entry name" value="matE"/>
    <property type="match status" value="1"/>
</dbReference>
<dbReference type="RefSeq" id="WP_379315752.1">
    <property type="nucleotide sequence ID" value="NZ_JBHTLM010000001.1"/>
</dbReference>
<evidence type="ECO:0000256" key="1">
    <source>
        <dbReference type="ARBA" id="ARBA00003408"/>
    </source>
</evidence>
<sequence length="455" mass="49095">MNAKIDFVNGKTSTGLLQMAVPLMIAMLLNMAYNLVDSIWIGNLLGENAMAALTNATPIILLLTSIGMGATNGLAILLSQAIGAKDDLKAKTILSTSLISSVIFSLVLTVICEFGMDEILKLLKTPASIFPMAKDYISLYMLGFIAVYLYLYFTAVLRSYGNTKFQVLAILSCTILNTVLDPFFIHMMGFRGAAVATLLSQFIALILMVCYIARKKLFSFSFSFVHWVEEKALLSKALPSVIQQSIPALSTSVLTSIVSGFGVTSIAAYGITGKLETILFYPAMALNMAITAIIGQCVGAGRLDRAKEYLKTSLIYSTGLLVVLSLFVVVFSGNLSHLFLNSTEAASIVKTYFLIVSVGYILNTTTSCFTGTINGLGKPGMGMYLMIFYYILVRMPLADLLSHTTLGLNGVWWAVLLSHGVAAVTAAFLARVLLLRANKHRDDGLPNGPVNLKLG</sequence>
<dbReference type="InterPro" id="IPR050222">
    <property type="entry name" value="MATE_MdtK"/>
</dbReference>
<feature type="transmembrane region" description="Helical" evidence="13">
    <location>
        <begin position="136"/>
        <end position="153"/>
    </location>
</feature>
<evidence type="ECO:0000256" key="5">
    <source>
        <dbReference type="ARBA" id="ARBA00022448"/>
    </source>
</evidence>
<dbReference type="CDD" id="cd13138">
    <property type="entry name" value="MATE_yoeA_like"/>
    <property type="match status" value="1"/>
</dbReference>
<gene>
    <name evidence="14" type="ORF">ACFQ3W_01150</name>
</gene>
<evidence type="ECO:0000256" key="4">
    <source>
        <dbReference type="ARBA" id="ARBA00020268"/>
    </source>
</evidence>
<organism evidence="14 15">
    <name type="scientific">Paenibacillus puldeungensis</name>
    <dbReference type="NCBI Taxonomy" id="696536"/>
    <lineage>
        <taxon>Bacteria</taxon>
        <taxon>Bacillati</taxon>
        <taxon>Bacillota</taxon>
        <taxon>Bacilli</taxon>
        <taxon>Bacillales</taxon>
        <taxon>Paenibacillaceae</taxon>
        <taxon>Paenibacillus</taxon>
    </lineage>
</organism>
<evidence type="ECO:0000256" key="12">
    <source>
        <dbReference type="ARBA" id="ARBA00031636"/>
    </source>
</evidence>
<evidence type="ECO:0000256" key="7">
    <source>
        <dbReference type="ARBA" id="ARBA00022475"/>
    </source>
</evidence>
<dbReference type="Pfam" id="PF01554">
    <property type="entry name" value="MatE"/>
    <property type="match status" value="2"/>
</dbReference>
<evidence type="ECO:0000313" key="15">
    <source>
        <dbReference type="Proteomes" id="UP001597262"/>
    </source>
</evidence>
<evidence type="ECO:0000313" key="14">
    <source>
        <dbReference type="EMBL" id="MFD1174913.1"/>
    </source>
</evidence>
<comment type="caution">
    <text evidence="14">The sequence shown here is derived from an EMBL/GenBank/DDBJ whole genome shotgun (WGS) entry which is preliminary data.</text>
</comment>
<feature type="transmembrane region" description="Helical" evidence="13">
    <location>
        <begin position="381"/>
        <end position="398"/>
    </location>
</feature>
<dbReference type="InterPro" id="IPR048279">
    <property type="entry name" value="MdtK-like"/>
</dbReference>
<keyword evidence="8 13" id="KW-0812">Transmembrane</keyword>
<feature type="transmembrane region" description="Helical" evidence="13">
    <location>
        <begin position="165"/>
        <end position="187"/>
    </location>
</feature>
<evidence type="ECO:0000256" key="6">
    <source>
        <dbReference type="ARBA" id="ARBA00022449"/>
    </source>
</evidence>
<feature type="transmembrane region" description="Helical" evidence="13">
    <location>
        <begin position="278"/>
        <end position="301"/>
    </location>
</feature>
<feature type="transmembrane region" description="Helical" evidence="13">
    <location>
        <begin position="56"/>
        <end position="78"/>
    </location>
</feature>
<protein>
    <recommendedName>
        <fullName evidence="4">Probable multidrug resistance protein NorM</fullName>
    </recommendedName>
    <alternativeName>
        <fullName evidence="12">Multidrug-efflux transporter</fullName>
    </alternativeName>
</protein>
<keyword evidence="5" id="KW-0813">Transport</keyword>
<feature type="transmembrane region" description="Helical" evidence="13">
    <location>
        <begin position="98"/>
        <end position="116"/>
    </location>
</feature>
<dbReference type="PANTHER" id="PTHR43298:SF2">
    <property type="entry name" value="FMN_FAD EXPORTER YEEO-RELATED"/>
    <property type="match status" value="1"/>
</dbReference>
<keyword evidence="6" id="KW-0050">Antiport</keyword>
<accession>A0ABW3RR20</accession>
<feature type="transmembrane region" description="Helical" evidence="13">
    <location>
        <begin position="16"/>
        <end position="36"/>
    </location>
</feature>
<keyword evidence="11 13" id="KW-0472">Membrane</keyword>
<dbReference type="Proteomes" id="UP001597262">
    <property type="component" value="Unassembled WGS sequence"/>
</dbReference>
<feature type="transmembrane region" description="Helical" evidence="13">
    <location>
        <begin position="351"/>
        <end position="369"/>
    </location>
</feature>
<evidence type="ECO:0000256" key="10">
    <source>
        <dbReference type="ARBA" id="ARBA00023065"/>
    </source>
</evidence>
<evidence type="ECO:0000256" key="3">
    <source>
        <dbReference type="ARBA" id="ARBA00010199"/>
    </source>
</evidence>
<feature type="transmembrane region" description="Helical" evidence="13">
    <location>
        <begin position="410"/>
        <end position="434"/>
    </location>
</feature>
<evidence type="ECO:0000256" key="13">
    <source>
        <dbReference type="SAM" id="Phobius"/>
    </source>
</evidence>
<keyword evidence="7" id="KW-1003">Cell membrane</keyword>
<dbReference type="PANTHER" id="PTHR43298">
    <property type="entry name" value="MULTIDRUG RESISTANCE PROTEIN NORM-RELATED"/>
    <property type="match status" value="1"/>
</dbReference>
<dbReference type="InterPro" id="IPR002528">
    <property type="entry name" value="MATE_fam"/>
</dbReference>
<evidence type="ECO:0000256" key="8">
    <source>
        <dbReference type="ARBA" id="ARBA00022692"/>
    </source>
</evidence>
<dbReference type="PIRSF" id="PIRSF006603">
    <property type="entry name" value="DinF"/>
    <property type="match status" value="1"/>
</dbReference>
<reference evidence="15" key="1">
    <citation type="journal article" date="2019" name="Int. J. Syst. Evol. Microbiol.">
        <title>The Global Catalogue of Microorganisms (GCM) 10K type strain sequencing project: providing services to taxonomists for standard genome sequencing and annotation.</title>
        <authorList>
            <consortium name="The Broad Institute Genomics Platform"/>
            <consortium name="The Broad Institute Genome Sequencing Center for Infectious Disease"/>
            <person name="Wu L."/>
            <person name="Ma J."/>
        </authorList>
    </citation>
    <scope>NUCLEOTIDE SEQUENCE [LARGE SCALE GENOMIC DNA]</scope>
    <source>
        <strain evidence="15">CCUG 59189</strain>
    </source>
</reference>
<dbReference type="EMBL" id="JBHTLM010000001">
    <property type="protein sequence ID" value="MFD1174913.1"/>
    <property type="molecule type" value="Genomic_DNA"/>
</dbReference>
<feature type="transmembrane region" description="Helical" evidence="13">
    <location>
        <begin position="253"/>
        <end position="272"/>
    </location>
</feature>